<dbReference type="InterPro" id="IPR036890">
    <property type="entry name" value="HATPase_C_sf"/>
</dbReference>
<accession>A0A1I0VZC2</accession>
<keyword evidence="8" id="KW-0902">Two-component regulatory system</keyword>
<keyword evidence="3" id="KW-0597">Phosphoprotein</keyword>
<feature type="transmembrane region" description="Helical" evidence="9">
    <location>
        <begin position="18"/>
        <end position="39"/>
    </location>
</feature>
<dbReference type="SUPFAM" id="SSF55874">
    <property type="entry name" value="ATPase domain of HSP90 chaperone/DNA topoisomerase II/histidine kinase"/>
    <property type="match status" value="1"/>
</dbReference>
<reference evidence="12" key="1">
    <citation type="submission" date="2016-10" db="EMBL/GenBank/DDBJ databases">
        <authorList>
            <person name="Varghese N."/>
            <person name="Submissions S."/>
        </authorList>
    </citation>
    <scope>NUCLEOTIDE SEQUENCE [LARGE SCALE GENOMIC DNA]</scope>
    <source>
        <strain evidence="12">CGMCC 4.3568</strain>
    </source>
</reference>
<evidence type="ECO:0000256" key="6">
    <source>
        <dbReference type="ARBA" id="ARBA00022777"/>
    </source>
</evidence>
<evidence type="ECO:0000313" key="11">
    <source>
        <dbReference type="EMBL" id="SFA81701.1"/>
    </source>
</evidence>
<dbReference type="GO" id="GO:0016020">
    <property type="term" value="C:membrane"/>
    <property type="evidence" value="ECO:0007669"/>
    <property type="project" value="InterPro"/>
</dbReference>
<dbReference type="Proteomes" id="UP000243799">
    <property type="component" value="Unassembled WGS sequence"/>
</dbReference>
<evidence type="ECO:0000313" key="12">
    <source>
        <dbReference type="Proteomes" id="UP000243799"/>
    </source>
</evidence>
<evidence type="ECO:0000256" key="7">
    <source>
        <dbReference type="ARBA" id="ARBA00022840"/>
    </source>
</evidence>
<comment type="catalytic activity">
    <reaction evidence="1">
        <text>ATP + protein L-histidine = ADP + protein N-phospho-L-histidine.</text>
        <dbReference type="EC" id="2.7.13.3"/>
    </reaction>
</comment>
<dbReference type="PANTHER" id="PTHR24421">
    <property type="entry name" value="NITRATE/NITRITE SENSOR PROTEIN NARX-RELATED"/>
    <property type="match status" value="1"/>
</dbReference>
<dbReference type="GO" id="GO:0000155">
    <property type="term" value="F:phosphorelay sensor kinase activity"/>
    <property type="evidence" value="ECO:0007669"/>
    <property type="project" value="InterPro"/>
</dbReference>
<gene>
    <name evidence="11" type="ORF">SAMN05216266_101616</name>
</gene>
<keyword evidence="9" id="KW-0472">Membrane</keyword>
<dbReference type="InterPro" id="IPR011712">
    <property type="entry name" value="Sig_transdc_His_kin_sub3_dim/P"/>
</dbReference>
<evidence type="ECO:0000256" key="1">
    <source>
        <dbReference type="ARBA" id="ARBA00000085"/>
    </source>
</evidence>
<dbReference type="PANTHER" id="PTHR24421:SF10">
    <property type="entry name" value="NITRATE_NITRITE SENSOR PROTEIN NARQ"/>
    <property type="match status" value="1"/>
</dbReference>
<dbReference type="CDD" id="cd16917">
    <property type="entry name" value="HATPase_UhpB-NarQ-NarX-like"/>
    <property type="match status" value="1"/>
</dbReference>
<sequence>MTDITGRAPAVRPRARRVLATAVTVLAVSASVLSSFWVFGAESFVPGQVDLEPGWRAGIGLLVAIGAAIALCWRHHNPVLVTGIAVVPPLVFVADALAALIALAALAASRRDHVLWLGTAAVYAATAVALAHDAGRDPEVSPLQWLFGASTTADRTQGHFEVVDVPVPAVLVIAVMMTAIPLGIGLLRGTRRELSHSERKEEELLAEVTRRDERSRIAREMHDVLGHRLSLLSLQAGALEVNSHNGPERLAEVARTVRGSAREALDDLRKVIGVLREGGGLASGNPPGHRAEPAQPNLVDLPDLISNSRRAGLNLNVTMLLDDAASAPEPLGVASYRIVQESLTNVLRHAAGTTAEVTVRGGPGVGITIDVRNPLPHADGTMADADSGCGLTGIAERVSALDGNVSVGPTDDDTFVVSAWLPWPKQS</sequence>
<dbReference type="Gene3D" id="3.30.565.10">
    <property type="entry name" value="Histidine kinase-like ATPase, C-terminal domain"/>
    <property type="match status" value="1"/>
</dbReference>
<dbReference type="OrthoDB" id="227596at2"/>
<keyword evidence="12" id="KW-1185">Reference proteome</keyword>
<keyword evidence="4" id="KW-0808">Transferase</keyword>
<dbReference type="AlphaFoldDB" id="A0A1I0VZC2"/>
<evidence type="ECO:0000256" key="3">
    <source>
        <dbReference type="ARBA" id="ARBA00022553"/>
    </source>
</evidence>
<dbReference type="STRING" id="490629.SAMN05216266_101616"/>
<dbReference type="EC" id="2.7.13.3" evidence="2"/>
<evidence type="ECO:0000259" key="10">
    <source>
        <dbReference type="Pfam" id="PF07730"/>
    </source>
</evidence>
<name>A0A1I0VZC2_9PSEU</name>
<keyword evidence="6 11" id="KW-0418">Kinase</keyword>
<evidence type="ECO:0000256" key="9">
    <source>
        <dbReference type="SAM" id="Phobius"/>
    </source>
</evidence>
<evidence type="ECO:0000256" key="2">
    <source>
        <dbReference type="ARBA" id="ARBA00012438"/>
    </source>
</evidence>
<keyword evidence="7" id="KW-0067">ATP-binding</keyword>
<organism evidence="11 12">
    <name type="scientific">Amycolatopsis marina</name>
    <dbReference type="NCBI Taxonomy" id="490629"/>
    <lineage>
        <taxon>Bacteria</taxon>
        <taxon>Bacillati</taxon>
        <taxon>Actinomycetota</taxon>
        <taxon>Actinomycetes</taxon>
        <taxon>Pseudonocardiales</taxon>
        <taxon>Pseudonocardiaceae</taxon>
        <taxon>Amycolatopsis</taxon>
    </lineage>
</organism>
<protein>
    <recommendedName>
        <fullName evidence="2">histidine kinase</fullName>
        <ecNumber evidence="2">2.7.13.3</ecNumber>
    </recommendedName>
</protein>
<keyword evidence="5" id="KW-0547">Nucleotide-binding</keyword>
<feature type="transmembrane region" description="Helical" evidence="9">
    <location>
        <begin position="80"/>
        <end position="108"/>
    </location>
</feature>
<feature type="transmembrane region" description="Helical" evidence="9">
    <location>
        <begin position="165"/>
        <end position="187"/>
    </location>
</feature>
<evidence type="ECO:0000256" key="4">
    <source>
        <dbReference type="ARBA" id="ARBA00022679"/>
    </source>
</evidence>
<dbReference type="GO" id="GO:0005524">
    <property type="term" value="F:ATP binding"/>
    <property type="evidence" value="ECO:0007669"/>
    <property type="project" value="UniProtKB-KW"/>
</dbReference>
<keyword evidence="9" id="KW-0812">Transmembrane</keyword>
<dbReference type="EMBL" id="FOKG01000001">
    <property type="protein sequence ID" value="SFA81701.1"/>
    <property type="molecule type" value="Genomic_DNA"/>
</dbReference>
<evidence type="ECO:0000256" key="5">
    <source>
        <dbReference type="ARBA" id="ARBA00022741"/>
    </source>
</evidence>
<evidence type="ECO:0000256" key="8">
    <source>
        <dbReference type="ARBA" id="ARBA00023012"/>
    </source>
</evidence>
<dbReference type="InterPro" id="IPR050482">
    <property type="entry name" value="Sensor_HK_TwoCompSys"/>
</dbReference>
<dbReference type="GO" id="GO:0046983">
    <property type="term" value="F:protein dimerization activity"/>
    <property type="evidence" value="ECO:0007669"/>
    <property type="project" value="InterPro"/>
</dbReference>
<proteinExistence type="predicted"/>
<keyword evidence="9" id="KW-1133">Transmembrane helix</keyword>
<dbReference type="Gene3D" id="1.20.5.1930">
    <property type="match status" value="1"/>
</dbReference>
<dbReference type="Pfam" id="PF07730">
    <property type="entry name" value="HisKA_3"/>
    <property type="match status" value="1"/>
</dbReference>
<dbReference type="RefSeq" id="WP_091668970.1">
    <property type="nucleotide sequence ID" value="NZ_FOKG01000001.1"/>
</dbReference>
<feature type="transmembrane region" description="Helical" evidence="9">
    <location>
        <begin position="54"/>
        <end position="73"/>
    </location>
</feature>
<feature type="domain" description="Signal transduction histidine kinase subgroup 3 dimerisation and phosphoacceptor" evidence="10">
    <location>
        <begin position="213"/>
        <end position="278"/>
    </location>
</feature>